<evidence type="ECO:0000256" key="2">
    <source>
        <dbReference type="ARBA" id="ARBA00010112"/>
    </source>
</evidence>
<proteinExistence type="inferred from homology"/>
<evidence type="ECO:0000313" key="9">
    <source>
        <dbReference type="WormBase" id="SRAE_X000038100"/>
    </source>
</evidence>
<keyword evidence="4" id="KW-0732">Signal</keyword>
<dbReference type="PANTHER" id="PTHR21700">
    <property type="entry name" value="TRANSTHYRETIN-LIKE FAMILY PROTEIN-RELATED"/>
    <property type="match status" value="1"/>
</dbReference>
<dbReference type="Gene3D" id="2.60.40.3330">
    <property type="match status" value="1"/>
</dbReference>
<feature type="transmembrane region" description="Helical" evidence="5">
    <location>
        <begin position="7"/>
        <end position="23"/>
    </location>
</feature>
<keyword evidence="5" id="KW-1133">Transmembrane helix</keyword>
<evidence type="ECO:0000313" key="8">
    <source>
        <dbReference type="WBParaSite" id="SRAE_X000038100.1"/>
    </source>
</evidence>
<comment type="similarity">
    <text evidence="2">Belongs to the nematode transthyretin-like family.</text>
</comment>
<reference evidence="8" key="2">
    <citation type="submission" date="2020-12" db="UniProtKB">
        <authorList>
            <consortium name="WormBaseParasite"/>
        </authorList>
    </citation>
    <scope>IDENTIFICATION</scope>
</reference>
<keyword evidence="5" id="KW-0472">Membrane</keyword>
<keyword evidence="5" id="KW-0812">Transmembrane</keyword>
<dbReference type="EMBL" id="LN609530">
    <property type="protein sequence ID" value="CEF71054.1"/>
    <property type="molecule type" value="Genomic_DNA"/>
</dbReference>
<dbReference type="GeneID" id="36383434"/>
<gene>
    <name evidence="6 8 9" type="ORF">SRAE_X000038100</name>
</gene>
<dbReference type="GO" id="GO:0005576">
    <property type="term" value="C:extracellular region"/>
    <property type="evidence" value="ECO:0007669"/>
    <property type="project" value="UniProtKB-SubCell"/>
</dbReference>
<comment type="subcellular location">
    <subcellularLocation>
        <location evidence="1">Secreted</location>
    </subcellularLocation>
</comment>
<dbReference type="InterPro" id="IPR001534">
    <property type="entry name" value="Transthyretin-like"/>
</dbReference>
<sequence>MQHKINYFLTLFVIITILFSYLYCDAQQSENLQDEDGDRYFVGKGNVTCQKKGKEGVTVSIYKKNANNDGLDLLNSTKTDSNGDFDIEGHWTKSSETSTKICFNGSCTNGRKKRDSSDQQNKLCFHFPFQNITKTKEEAEKNPYVVSVPLDYSSQKPKQ</sequence>
<name>A0A090LTT2_STRRB</name>
<keyword evidence="3" id="KW-0964">Secreted</keyword>
<evidence type="ECO:0000256" key="5">
    <source>
        <dbReference type="SAM" id="Phobius"/>
    </source>
</evidence>
<accession>A0A090LTT2</accession>
<reference evidence="6 7" key="1">
    <citation type="submission" date="2014-09" db="EMBL/GenBank/DDBJ databases">
        <authorList>
            <person name="Martin A.A."/>
        </authorList>
    </citation>
    <scope>NUCLEOTIDE SEQUENCE</scope>
    <source>
        <strain evidence="7">ED321</strain>
        <strain evidence="6">ED321 Heterogonic</strain>
    </source>
</reference>
<keyword evidence="7" id="KW-1185">Reference proteome</keyword>
<evidence type="ECO:0000256" key="3">
    <source>
        <dbReference type="ARBA" id="ARBA00022525"/>
    </source>
</evidence>
<dbReference type="CTD" id="36383434"/>
<dbReference type="PANTHER" id="PTHR21700:SF3">
    <property type="entry name" value="TRANSTHYRETIN-LIKE PROTEIN 5"/>
    <property type="match status" value="1"/>
</dbReference>
<protein>
    <submittedName>
        <fullName evidence="6 8">Transthyretin-like family and Immunoglobulin-like fold domain-containing protein</fullName>
    </submittedName>
</protein>
<dbReference type="InterPro" id="IPR038479">
    <property type="entry name" value="Transthyretin-like_sf"/>
</dbReference>
<dbReference type="RefSeq" id="XP_024510250.1">
    <property type="nucleotide sequence ID" value="XM_024644720.1"/>
</dbReference>
<organism evidence="6">
    <name type="scientific">Strongyloides ratti</name>
    <name type="common">Parasitic roundworm</name>
    <dbReference type="NCBI Taxonomy" id="34506"/>
    <lineage>
        <taxon>Eukaryota</taxon>
        <taxon>Metazoa</taxon>
        <taxon>Ecdysozoa</taxon>
        <taxon>Nematoda</taxon>
        <taxon>Chromadorea</taxon>
        <taxon>Rhabditida</taxon>
        <taxon>Tylenchina</taxon>
        <taxon>Panagrolaimomorpha</taxon>
        <taxon>Strongyloidoidea</taxon>
        <taxon>Strongyloididae</taxon>
        <taxon>Strongyloides</taxon>
    </lineage>
</organism>
<dbReference type="Proteomes" id="UP000035682">
    <property type="component" value="Unplaced"/>
</dbReference>
<dbReference type="WormBase" id="SRAE_X000038100">
    <property type="protein sequence ID" value="SRP07681"/>
    <property type="gene ID" value="WBGene00265940"/>
</dbReference>
<evidence type="ECO:0000313" key="7">
    <source>
        <dbReference type="Proteomes" id="UP000035682"/>
    </source>
</evidence>
<evidence type="ECO:0000256" key="1">
    <source>
        <dbReference type="ARBA" id="ARBA00004613"/>
    </source>
</evidence>
<dbReference type="AlphaFoldDB" id="A0A090LTT2"/>
<evidence type="ECO:0000313" key="6">
    <source>
        <dbReference type="EMBL" id="CEF71054.1"/>
    </source>
</evidence>
<dbReference type="Pfam" id="PF01060">
    <property type="entry name" value="TTR-52"/>
    <property type="match status" value="1"/>
</dbReference>
<dbReference type="GO" id="GO:0009986">
    <property type="term" value="C:cell surface"/>
    <property type="evidence" value="ECO:0007669"/>
    <property type="project" value="InterPro"/>
</dbReference>
<dbReference type="WBParaSite" id="SRAE_X000038100.1">
    <property type="protein sequence ID" value="SRAE_X000038100.1"/>
    <property type="gene ID" value="WBGene00265940"/>
</dbReference>
<evidence type="ECO:0000256" key="4">
    <source>
        <dbReference type="ARBA" id="ARBA00022729"/>
    </source>
</evidence>